<dbReference type="EMBL" id="JACDUR010000003">
    <property type="protein sequence ID" value="MBA2891421.1"/>
    <property type="molecule type" value="Genomic_DNA"/>
</dbReference>
<proteinExistence type="predicted"/>
<dbReference type="RefSeq" id="WP_181610220.1">
    <property type="nucleotide sequence ID" value="NZ_BAABAM010000002.1"/>
</dbReference>
<comment type="caution">
    <text evidence="1">The sequence shown here is derived from an EMBL/GenBank/DDBJ whole genome shotgun (WGS) entry which is preliminary data.</text>
</comment>
<organism evidence="1 2">
    <name type="scientific">Nonomuraea soli</name>
    <dbReference type="NCBI Taxonomy" id="1032476"/>
    <lineage>
        <taxon>Bacteria</taxon>
        <taxon>Bacillati</taxon>
        <taxon>Actinomycetota</taxon>
        <taxon>Actinomycetes</taxon>
        <taxon>Streptosporangiales</taxon>
        <taxon>Streptosporangiaceae</taxon>
        <taxon>Nonomuraea</taxon>
    </lineage>
</organism>
<keyword evidence="2" id="KW-1185">Reference proteome</keyword>
<evidence type="ECO:0000313" key="1">
    <source>
        <dbReference type="EMBL" id="MBA2891421.1"/>
    </source>
</evidence>
<name>A0A7W0CHW7_9ACTN</name>
<dbReference type="Proteomes" id="UP000530928">
    <property type="component" value="Unassembled WGS sequence"/>
</dbReference>
<accession>A0A7W0CHW7</accession>
<gene>
    <name evidence="1" type="ORF">HNR30_002762</name>
</gene>
<evidence type="ECO:0000313" key="2">
    <source>
        <dbReference type="Proteomes" id="UP000530928"/>
    </source>
</evidence>
<reference evidence="1 2" key="1">
    <citation type="submission" date="2020-07" db="EMBL/GenBank/DDBJ databases">
        <title>Genomic Encyclopedia of Type Strains, Phase IV (KMG-IV): sequencing the most valuable type-strain genomes for metagenomic binning, comparative biology and taxonomic classification.</title>
        <authorList>
            <person name="Goeker M."/>
        </authorList>
    </citation>
    <scope>NUCLEOTIDE SEQUENCE [LARGE SCALE GENOMIC DNA]</scope>
    <source>
        <strain evidence="1 2">DSM 45533</strain>
    </source>
</reference>
<protein>
    <submittedName>
        <fullName evidence="1">Uncharacterized protein</fullName>
    </submittedName>
</protein>
<sequence length="120" mass="13320">MPSRRILDHWRKQGREVQDGTSAGASCAPIVKVRGKPLYAVRFYSTTVEFPFGLLKNRPPFDDLALREELREQVNSAPGVAIPIAKLELYPSIKSTQLINVAVFDVIVAALDWFAARVPG</sequence>
<dbReference type="AlphaFoldDB" id="A0A7W0CHW7"/>